<organism evidence="2 3">
    <name type="scientific">Limosilactobacillus reuteri</name>
    <name type="common">Lactobacillus reuteri</name>
    <dbReference type="NCBI Taxonomy" id="1598"/>
    <lineage>
        <taxon>Bacteria</taxon>
        <taxon>Bacillati</taxon>
        <taxon>Bacillota</taxon>
        <taxon>Bacilli</taxon>
        <taxon>Lactobacillales</taxon>
        <taxon>Lactobacillaceae</taxon>
        <taxon>Limosilactobacillus</taxon>
    </lineage>
</organism>
<proteinExistence type="predicted"/>
<sequence length="196" mass="22234">MTKIIQLKYGNTKCYLLKGTKKNLLIDTDWAGTLPKFFQELGRKKLKVQDIDYLLITHYHPDHMGLATDLMNLGISLVVLDCQIAYIHQSDYIFQKEHNPDFQPINDKHIHKLNLADSCHFLSECGISGTILSSPGHSADSISLVLDSGEAFVGDLYPQEQVPLYNNKTLSHSWKKLISHGATFIYFAHYANEKIV</sequence>
<dbReference type="InterPro" id="IPR001279">
    <property type="entry name" value="Metallo-B-lactamas"/>
</dbReference>
<reference evidence="2 3" key="2">
    <citation type="submission" date="2017-09" db="EMBL/GenBank/DDBJ databases">
        <title>Tripartite evolution among Lactobacillus johnsonii, Lactobacillus taiwanensis, Lactobacillus reuteri and their rodent host.</title>
        <authorList>
            <person name="Wang T."/>
            <person name="Knowles S."/>
            <person name="Cheng C."/>
        </authorList>
    </citation>
    <scope>NUCLEOTIDE SEQUENCE [LARGE SCALE GENOMIC DNA]</scope>
    <source>
        <strain evidence="2 3">114h</strain>
    </source>
</reference>
<evidence type="ECO:0000313" key="2">
    <source>
        <dbReference type="EMBL" id="OYS69164.1"/>
    </source>
</evidence>
<accession>A0A256SQM8</accession>
<dbReference type="EMBL" id="NGPL01000030">
    <property type="protein sequence ID" value="OYS69164.1"/>
    <property type="molecule type" value="Genomic_DNA"/>
</dbReference>
<dbReference type="SMART" id="SM00849">
    <property type="entry name" value="Lactamase_B"/>
    <property type="match status" value="1"/>
</dbReference>
<gene>
    <name evidence="2" type="ORF">CBF96_05870</name>
</gene>
<protein>
    <recommendedName>
        <fullName evidence="1">Metallo-beta-lactamase domain-containing protein</fullName>
    </recommendedName>
</protein>
<dbReference type="Proteomes" id="UP000215747">
    <property type="component" value="Unassembled WGS sequence"/>
</dbReference>
<name>A0A256SQM8_LIMRT</name>
<dbReference type="RefSeq" id="WP_094537137.1">
    <property type="nucleotide sequence ID" value="NZ_NGPL01000030.1"/>
</dbReference>
<dbReference type="AlphaFoldDB" id="A0A256SQM8"/>
<dbReference type="SUPFAM" id="SSF56281">
    <property type="entry name" value="Metallo-hydrolase/oxidoreductase"/>
    <property type="match status" value="1"/>
</dbReference>
<feature type="domain" description="Metallo-beta-lactamase" evidence="1">
    <location>
        <begin position="11"/>
        <end position="189"/>
    </location>
</feature>
<dbReference type="Pfam" id="PF00753">
    <property type="entry name" value="Lactamase_B"/>
    <property type="match status" value="1"/>
</dbReference>
<reference evidence="3" key="1">
    <citation type="submission" date="2017-05" db="EMBL/GenBank/DDBJ databases">
        <authorList>
            <person name="Lin X.B."/>
            <person name="Stothard P."/>
            <person name="Tasseva G."/>
            <person name="Walter J."/>
        </authorList>
    </citation>
    <scope>NUCLEOTIDE SEQUENCE [LARGE SCALE GENOMIC DNA]</scope>
    <source>
        <strain evidence="3">114h</strain>
    </source>
</reference>
<dbReference type="Gene3D" id="3.60.15.10">
    <property type="entry name" value="Ribonuclease Z/Hydroxyacylglutathione hydrolase-like"/>
    <property type="match status" value="1"/>
</dbReference>
<evidence type="ECO:0000313" key="3">
    <source>
        <dbReference type="Proteomes" id="UP000215747"/>
    </source>
</evidence>
<evidence type="ECO:0000259" key="1">
    <source>
        <dbReference type="SMART" id="SM00849"/>
    </source>
</evidence>
<dbReference type="InterPro" id="IPR036866">
    <property type="entry name" value="RibonucZ/Hydroxyglut_hydro"/>
</dbReference>
<comment type="caution">
    <text evidence="2">The sequence shown here is derived from an EMBL/GenBank/DDBJ whole genome shotgun (WGS) entry which is preliminary data.</text>
</comment>